<evidence type="ECO:0000313" key="2">
    <source>
        <dbReference type="Proteomes" id="UP000192257"/>
    </source>
</evidence>
<dbReference type="VEuPathDB" id="TriTrypDB:TM35_000221890"/>
<evidence type="ECO:0000313" key="1">
    <source>
        <dbReference type="EMBL" id="ORC87390.1"/>
    </source>
</evidence>
<dbReference type="EMBL" id="NBCO01000022">
    <property type="protein sequence ID" value="ORC87390.1"/>
    <property type="molecule type" value="Genomic_DNA"/>
</dbReference>
<dbReference type="OrthoDB" id="276952at2759"/>
<dbReference type="RefSeq" id="XP_028881456.1">
    <property type="nucleotide sequence ID" value="XM_029027236.1"/>
</dbReference>
<comment type="caution">
    <text evidence="1">The sequence shown here is derived from an EMBL/GenBank/DDBJ whole genome shotgun (WGS) entry which is preliminary data.</text>
</comment>
<name>A0A1X0NTF1_9TRYP</name>
<dbReference type="AlphaFoldDB" id="A0A1X0NTF1"/>
<proteinExistence type="predicted"/>
<dbReference type="GeneID" id="39987016"/>
<protein>
    <submittedName>
        <fullName evidence="1">Uncharacterized protein</fullName>
    </submittedName>
</protein>
<accession>A0A1X0NTF1</accession>
<reference evidence="1 2" key="1">
    <citation type="submission" date="2017-03" db="EMBL/GenBank/DDBJ databases">
        <title>An alternative strategy for trypanosome survival in the mammalian bloodstream revealed through genome and transcriptome analysis of the ubiquitous bovine parasite Trypanosoma (Megatrypanum) theileri.</title>
        <authorList>
            <person name="Kelly S."/>
            <person name="Ivens A."/>
            <person name="Mott A."/>
            <person name="O'Neill E."/>
            <person name="Emms D."/>
            <person name="Macleod O."/>
            <person name="Voorheis P."/>
            <person name="Matthews J."/>
            <person name="Matthews K."/>
            <person name="Carrington M."/>
        </authorList>
    </citation>
    <scope>NUCLEOTIDE SEQUENCE [LARGE SCALE GENOMIC DNA]</scope>
    <source>
        <strain evidence="1">Edinburgh</strain>
    </source>
</reference>
<gene>
    <name evidence="1" type="ORF">TM35_000221890</name>
</gene>
<dbReference type="Proteomes" id="UP000192257">
    <property type="component" value="Unassembled WGS sequence"/>
</dbReference>
<organism evidence="1 2">
    <name type="scientific">Trypanosoma theileri</name>
    <dbReference type="NCBI Taxonomy" id="67003"/>
    <lineage>
        <taxon>Eukaryota</taxon>
        <taxon>Discoba</taxon>
        <taxon>Euglenozoa</taxon>
        <taxon>Kinetoplastea</taxon>
        <taxon>Metakinetoplastina</taxon>
        <taxon>Trypanosomatida</taxon>
        <taxon>Trypanosomatidae</taxon>
        <taxon>Trypanosoma</taxon>
    </lineage>
</organism>
<sequence>MKSSEKPSGCFSDVPYCSPIESSVFFETLGSARIHRVSESMMTKADSIDFFIDRGTQFCNLIDELKKKLTGDGNIPSGLESLKFLDVIPTLFQNPSVQRIIRNDEGNSCFVTIESKNPEDPLDEPSIGLDRELFTSVILSLDLKGIDFLWQSLILFLMGDTEPEKDIVYILPNINIYLRNGNSYGGFLFSLWALVISSILHHFTTIPVDYVRRRLNRVRFWITVLRDSESDIISDNIHLFFENKLRICVYRILNTKPITYKGYDDKFTTVIRVADREEWLEKTTEIVVNTHEELCDTNVDPQDESELSFSCILLIIPEIKSLRRELEKRLCDSYTSVPISVVTQEKEIYEGFSNLDRNTPITIFYSEKQIEEQLLKPEHERYLKRLNIKAIIVGEESFNDRSIVLIRHLIPESPPPVLLLYPRKNSVDFKKNSCEVDCNKNCNIQEAINLILWLFRRFRFDLCVKGIQPVLHASKMFFISTNTTSFFNEVLDTMKVTGLVRFVKQTDETNSFRLEILGRAISYRFRLPYEGKLPELTPFDVKCILWCHALRQSKITANKLISNVHSFPTWVEKAIDFFCSRYRISLQNENDTERETLVKLFSSVPKNNEEISRVKLFLMHPSGERLPILNHFIQTPSTLCRGWYEQAPIGTDVEVSPKPHVSVYCYPSYNELCEVHFGDHTLQCPLDISYPLIATHIALHTTILNNSVFLEYNDFSAVPPLVPMPLTVLQNPTLNSFLDDFDNGNVGYWLDNCMNSSNSLSDGMELASLMARTSSLLGICDRGALRRKRATKDSVVKRQKCEINETPKPPSEAEAETIREFVNAAKKLGRENAEKRFKGKRGFGFLNPSNESHAFYLYILEQSSP</sequence>
<keyword evidence="2" id="KW-1185">Reference proteome</keyword>